<keyword evidence="5" id="KW-0378">Hydrolase</keyword>
<dbReference type="GO" id="GO:0033539">
    <property type="term" value="P:fatty acid beta-oxidation using acyl-CoA dehydrogenase"/>
    <property type="evidence" value="ECO:0007669"/>
    <property type="project" value="TreeGrafter"/>
</dbReference>
<dbReference type="KEGG" id="mbd:MEBOL_006408"/>
<comment type="similarity">
    <text evidence="2">Belongs to the HpaH/HsaA monooxygenase family.</text>
</comment>
<dbReference type="Gene3D" id="1.20.140.10">
    <property type="entry name" value="Butyryl-CoA Dehydrogenase, subunit A, domain 3"/>
    <property type="match status" value="1"/>
</dbReference>
<dbReference type="OrthoDB" id="2986495at2"/>
<dbReference type="GO" id="GO:0003995">
    <property type="term" value="F:acyl-CoA dehydrogenase activity"/>
    <property type="evidence" value="ECO:0007669"/>
    <property type="project" value="TreeGrafter"/>
</dbReference>
<dbReference type="Gene3D" id="2.40.110.10">
    <property type="entry name" value="Butyryl-CoA Dehydrogenase, subunit A, domain 2"/>
    <property type="match status" value="1"/>
</dbReference>
<dbReference type="SUPFAM" id="SSF56645">
    <property type="entry name" value="Acyl-CoA dehydrogenase NM domain-like"/>
    <property type="match status" value="1"/>
</dbReference>
<evidence type="ECO:0000259" key="3">
    <source>
        <dbReference type="Pfam" id="PF02771"/>
    </source>
</evidence>
<dbReference type="Pfam" id="PF02771">
    <property type="entry name" value="Acyl-CoA_dh_N"/>
    <property type="match status" value="1"/>
</dbReference>
<evidence type="ECO:0000256" key="2">
    <source>
        <dbReference type="ARBA" id="ARBA00049661"/>
    </source>
</evidence>
<dbReference type="AlphaFoldDB" id="A0A250IME3"/>
<accession>A0A250IME3</accession>
<dbReference type="Proteomes" id="UP000217289">
    <property type="component" value="Chromosome"/>
</dbReference>
<dbReference type="PANTHER" id="PTHR48083">
    <property type="entry name" value="MEDIUM-CHAIN SPECIFIC ACYL-COA DEHYDROGENASE, MITOCHONDRIAL-RELATED"/>
    <property type="match status" value="1"/>
</dbReference>
<dbReference type="RefSeq" id="WP_095981042.1">
    <property type="nucleotide sequence ID" value="NZ_CP022163.1"/>
</dbReference>
<evidence type="ECO:0000313" key="5">
    <source>
        <dbReference type="EMBL" id="ATB32919.1"/>
    </source>
</evidence>
<dbReference type="EMBL" id="CP022163">
    <property type="protein sequence ID" value="ATB32919.1"/>
    <property type="molecule type" value="Genomic_DNA"/>
</dbReference>
<dbReference type="GO" id="GO:0016787">
    <property type="term" value="F:hydrolase activity"/>
    <property type="evidence" value="ECO:0007669"/>
    <property type="project" value="UniProtKB-KW"/>
</dbReference>
<dbReference type="InterPro" id="IPR013107">
    <property type="entry name" value="Acyl-CoA_DH_C"/>
</dbReference>
<evidence type="ECO:0000313" key="6">
    <source>
        <dbReference type="Proteomes" id="UP000217289"/>
    </source>
</evidence>
<dbReference type="Gene3D" id="1.10.540.10">
    <property type="entry name" value="Acyl-CoA dehydrogenase/oxidase, N-terminal domain"/>
    <property type="match status" value="1"/>
</dbReference>
<feature type="domain" description="Acyl-CoA dehydrogenase/oxidase N-terminal" evidence="3">
    <location>
        <begin position="22"/>
        <end position="98"/>
    </location>
</feature>
<dbReference type="SUPFAM" id="SSF47203">
    <property type="entry name" value="Acyl-CoA dehydrogenase C-terminal domain-like"/>
    <property type="match status" value="1"/>
</dbReference>
<gene>
    <name evidence="5" type="ORF">MEBOL_006408</name>
</gene>
<sequence length="396" mass="41986">MTLPTSPAVPPSSPDSSALAEARRLAPRVAARSEEIEAARRLPADLARELAEAGLFRLVIPKALGGPSLHPAQIIEVIETLARADGSTGWCVMIGALTAMSAAWMPEATARTLFGAPDTIVGGVAAPTGRAELVEGGYRVTGRWSWASGSQNCRWLTGGVVVTKDGAPRMIREGIPETRLLWFPIEDVTLHDTWHASGLCGTGSGDMEVRDIFVPADRSLSLLTDRPRVEDPLYALPPFGLLALGIPAVALGIARRAVDELTALAQQKKSPLTGRTIATRGAVQEAVAESEGTLRAARALLIDTVNTTFEAATHKEVTPRGRAELRLAYTHATRSAARVVDRMYEAAGGASVYRSSPLQRCFRDIHVATQHAMVAPATLETIGSVLLGAEANTAML</sequence>
<organism evidence="5 6">
    <name type="scientific">Melittangium boletus DSM 14713</name>
    <dbReference type="NCBI Taxonomy" id="1294270"/>
    <lineage>
        <taxon>Bacteria</taxon>
        <taxon>Pseudomonadati</taxon>
        <taxon>Myxococcota</taxon>
        <taxon>Myxococcia</taxon>
        <taxon>Myxococcales</taxon>
        <taxon>Cystobacterineae</taxon>
        <taxon>Archangiaceae</taxon>
        <taxon>Melittangium</taxon>
    </lineage>
</organism>
<keyword evidence="1" id="KW-0560">Oxidoreductase</keyword>
<dbReference type="InterPro" id="IPR036250">
    <property type="entry name" value="AcylCo_DH-like_C"/>
</dbReference>
<dbReference type="GO" id="GO:0050660">
    <property type="term" value="F:flavin adenine dinucleotide binding"/>
    <property type="evidence" value="ECO:0007669"/>
    <property type="project" value="InterPro"/>
</dbReference>
<feature type="domain" description="Acyl-CoA dehydrogenase C-terminal" evidence="4">
    <location>
        <begin position="245"/>
        <end position="375"/>
    </location>
</feature>
<dbReference type="InterPro" id="IPR009100">
    <property type="entry name" value="AcylCoA_DH/oxidase_NM_dom_sf"/>
</dbReference>
<reference evidence="5 6" key="1">
    <citation type="submission" date="2017-06" db="EMBL/GenBank/DDBJ databases">
        <authorList>
            <person name="Kim H.J."/>
            <person name="Triplett B.A."/>
        </authorList>
    </citation>
    <scope>NUCLEOTIDE SEQUENCE [LARGE SCALE GENOMIC DNA]</scope>
    <source>
        <strain evidence="5 6">DSM 14713</strain>
    </source>
</reference>
<keyword evidence="6" id="KW-1185">Reference proteome</keyword>
<name>A0A250IME3_9BACT</name>
<dbReference type="InterPro" id="IPR046373">
    <property type="entry name" value="Acyl-CoA_Oxase/DH_mid-dom_sf"/>
</dbReference>
<dbReference type="Pfam" id="PF08028">
    <property type="entry name" value="Acyl-CoA_dh_2"/>
    <property type="match status" value="1"/>
</dbReference>
<evidence type="ECO:0000259" key="4">
    <source>
        <dbReference type="Pfam" id="PF08028"/>
    </source>
</evidence>
<dbReference type="PANTHER" id="PTHR48083:SF5">
    <property type="entry name" value="NRGC PROTEIN"/>
    <property type="match status" value="1"/>
</dbReference>
<dbReference type="InterPro" id="IPR013786">
    <property type="entry name" value="AcylCoA_DH/ox_N"/>
</dbReference>
<dbReference type="GO" id="GO:0005737">
    <property type="term" value="C:cytoplasm"/>
    <property type="evidence" value="ECO:0007669"/>
    <property type="project" value="TreeGrafter"/>
</dbReference>
<dbReference type="PIRSF" id="PIRSF016578">
    <property type="entry name" value="HsaA"/>
    <property type="match status" value="1"/>
</dbReference>
<dbReference type="InterPro" id="IPR050741">
    <property type="entry name" value="Acyl-CoA_dehydrogenase"/>
</dbReference>
<evidence type="ECO:0000256" key="1">
    <source>
        <dbReference type="ARBA" id="ARBA00023002"/>
    </source>
</evidence>
<dbReference type="InterPro" id="IPR037069">
    <property type="entry name" value="AcylCoA_DH/ox_N_sf"/>
</dbReference>
<proteinExistence type="inferred from homology"/>
<protein>
    <submittedName>
        <fullName evidence="5">Hydrolase NrgC</fullName>
    </submittedName>
</protein>